<dbReference type="RefSeq" id="WP_008222589.1">
    <property type="nucleotide sequence ID" value="NZ_BAFK01000016.1"/>
</dbReference>
<comment type="caution">
    <text evidence="2">The sequence shown here is derived from an EMBL/GenBank/DDBJ whole genome shotgun (WGS) entry which is preliminary data.</text>
</comment>
<dbReference type="CDD" id="cd07344">
    <property type="entry name" value="M48_yhfN_like"/>
    <property type="match status" value="1"/>
</dbReference>
<dbReference type="InterPro" id="IPR053136">
    <property type="entry name" value="UTP_pyrophosphatase-like"/>
</dbReference>
<keyword evidence="3" id="KW-1185">Reference proteome</keyword>
<evidence type="ECO:0000313" key="2">
    <source>
        <dbReference type="EMBL" id="GAB59733.1"/>
    </source>
</evidence>
<protein>
    <recommendedName>
        <fullName evidence="1">YgjP-like metallopeptidase domain-containing protein</fullName>
    </recommendedName>
</protein>
<dbReference type="Pfam" id="PF01863">
    <property type="entry name" value="YgjP-like"/>
    <property type="match status" value="1"/>
</dbReference>
<feature type="domain" description="YgjP-like metallopeptidase" evidence="1">
    <location>
        <begin position="21"/>
        <end position="149"/>
    </location>
</feature>
<evidence type="ECO:0000313" key="3">
    <source>
        <dbReference type="Proteomes" id="UP000004374"/>
    </source>
</evidence>
<dbReference type="Gene3D" id="3.30.2010.10">
    <property type="entry name" value="Metalloproteases ('zincins'), catalytic domain"/>
    <property type="match status" value="1"/>
</dbReference>
<dbReference type="STRING" id="562729.RNAN_2739"/>
<sequence>MQAINYLAGYPASIQQQATELLNNGKLAQYLHSKYPQPHQIQSDKALYSYVNELKNDFMRNSPPLSLVRYDSKLNIIKQALGMHTFASRVHGSKLKAHNSISIAALFKQAPAEFLRMIVVHELAHFKQKEHNKAFYQLCQHMEPQYHQLELDTRLWLLWRDLSTADMQS</sequence>
<dbReference type="PANTHER" id="PTHR30399:SF1">
    <property type="entry name" value="UTP PYROPHOSPHATASE"/>
    <property type="match status" value="1"/>
</dbReference>
<proteinExistence type="predicted"/>
<dbReference type="EMBL" id="BAFK01000016">
    <property type="protein sequence ID" value="GAB59733.1"/>
    <property type="molecule type" value="Genomic_DNA"/>
</dbReference>
<accession>I1E0A5</accession>
<dbReference type="AlphaFoldDB" id="I1E0A5"/>
<dbReference type="OrthoDB" id="9000630at2"/>
<reference evidence="2 3" key="1">
    <citation type="journal article" date="2012" name="J. Bacteriol.">
        <title>Genome Sequence of the Protease-Producing Bacterium Rheinheimera nanhaiensis E407-8T, Isolated from Deep-Sea Sediment of the South China Sea.</title>
        <authorList>
            <person name="Zhang X.-Y."/>
            <person name="Zhang Y.-J."/>
            <person name="Qin Q.-L."/>
            <person name="Xie B.-B."/>
            <person name="Chen X.-L."/>
            <person name="Zhou B.-C."/>
            <person name="Zhang Y.-Z."/>
        </authorList>
    </citation>
    <scope>NUCLEOTIDE SEQUENCE [LARGE SCALE GENOMIC DNA]</scope>
    <source>
        <strain evidence="2 3">E407-8</strain>
    </source>
</reference>
<dbReference type="PANTHER" id="PTHR30399">
    <property type="entry name" value="UNCHARACTERIZED PROTEIN YGJP"/>
    <property type="match status" value="1"/>
</dbReference>
<name>I1E0A5_9GAMM</name>
<evidence type="ECO:0000259" key="1">
    <source>
        <dbReference type="Pfam" id="PF01863"/>
    </source>
</evidence>
<dbReference type="InterPro" id="IPR002725">
    <property type="entry name" value="YgjP-like_metallopeptidase"/>
</dbReference>
<dbReference type="Proteomes" id="UP000004374">
    <property type="component" value="Unassembled WGS sequence"/>
</dbReference>
<organism evidence="2 3">
    <name type="scientific">Rheinheimera nanhaiensis E407-8</name>
    <dbReference type="NCBI Taxonomy" id="562729"/>
    <lineage>
        <taxon>Bacteria</taxon>
        <taxon>Pseudomonadati</taxon>
        <taxon>Pseudomonadota</taxon>
        <taxon>Gammaproteobacteria</taxon>
        <taxon>Chromatiales</taxon>
        <taxon>Chromatiaceae</taxon>
        <taxon>Rheinheimera</taxon>
    </lineage>
</organism>
<gene>
    <name evidence="2" type="ORF">RNAN_2739</name>
</gene>